<gene>
    <name evidence="5" type="ORF">IAA52_04345</name>
</gene>
<dbReference type="Pfam" id="PF12833">
    <property type="entry name" value="HTH_18"/>
    <property type="match status" value="1"/>
</dbReference>
<dbReference type="InterPro" id="IPR050204">
    <property type="entry name" value="AraC_XylS_family_regulators"/>
</dbReference>
<dbReference type="EMBL" id="DVFZ01000045">
    <property type="protein sequence ID" value="HIQ82312.1"/>
    <property type="molecule type" value="Genomic_DNA"/>
</dbReference>
<dbReference type="AlphaFoldDB" id="A0A9D1CVS3"/>
<dbReference type="SMART" id="SM00342">
    <property type="entry name" value="HTH_ARAC"/>
    <property type="match status" value="1"/>
</dbReference>
<dbReference type="Gene3D" id="1.10.10.60">
    <property type="entry name" value="Homeodomain-like"/>
    <property type="match status" value="2"/>
</dbReference>
<evidence type="ECO:0000259" key="4">
    <source>
        <dbReference type="PROSITE" id="PS01124"/>
    </source>
</evidence>
<comment type="caution">
    <text evidence="5">The sequence shown here is derived from an EMBL/GenBank/DDBJ whole genome shotgun (WGS) entry which is preliminary data.</text>
</comment>
<dbReference type="InterPro" id="IPR018060">
    <property type="entry name" value="HTH_AraC"/>
</dbReference>
<dbReference type="InterPro" id="IPR003313">
    <property type="entry name" value="AraC-bd"/>
</dbReference>
<sequence>MAREFEVVSNPQFRNMHVFLVRMLSRTPHMHAELEAGFVLRGSAALRMGGQQYALNVMDGYWINPLEAHEFRAEAQDAIILAIQISPRLLESFFAETPPVRFQGGPLLRRAIADEAQYRALFALCAALARAYLERPPHYEYDCFALVADLLARLNRLLPGEELTTAAWMPIRRRRERFVSILDYIDKNFRRKLLLQEIAEREGLTMPYLSHLFRDTLGMSFQEYLKKKRFEYARPLMIGTNRSLLEISLESGFSDTRYMTGMFMEEFGCSPRAYRRQSGNAGCVEAASDGTAQHILSREEAARLLREAAEPLGL</sequence>
<dbReference type="SUPFAM" id="SSF46689">
    <property type="entry name" value="Homeodomain-like"/>
    <property type="match status" value="2"/>
</dbReference>
<dbReference type="InterPro" id="IPR011051">
    <property type="entry name" value="RmlC_Cupin_sf"/>
</dbReference>
<keyword evidence="2" id="KW-0238">DNA-binding</keyword>
<dbReference type="GO" id="GO:0043565">
    <property type="term" value="F:sequence-specific DNA binding"/>
    <property type="evidence" value="ECO:0007669"/>
    <property type="project" value="InterPro"/>
</dbReference>
<evidence type="ECO:0000256" key="1">
    <source>
        <dbReference type="ARBA" id="ARBA00023015"/>
    </source>
</evidence>
<feature type="domain" description="HTH araC/xylS-type" evidence="4">
    <location>
        <begin position="179"/>
        <end position="277"/>
    </location>
</feature>
<keyword evidence="1" id="KW-0805">Transcription regulation</keyword>
<evidence type="ECO:0000313" key="6">
    <source>
        <dbReference type="Proteomes" id="UP000824260"/>
    </source>
</evidence>
<dbReference type="InterPro" id="IPR009057">
    <property type="entry name" value="Homeodomain-like_sf"/>
</dbReference>
<reference evidence="5" key="2">
    <citation type="journal article" date="2021" name="PeerJ">
        <title>Extensive microbial diversity within the chicken gut microbiome revealed by metagenomics and culture.</title>
        <authorList>
            <person name="Gilroy R."/>
            <person name="Ravi A."/>
            <person name="Getino M."/>
            <person name="Pursley I."/>
            <person name="Horton D.L."/>
            <person name="Alikhan N.F."/>
            <person name="Baker D."/>
            <person name="Gharbi K."/>
            <person name="Hall N."/>
            <person name="Watson M."/>
            <person name="Adriaenssens E.M."/>
            <person name="Foster-Nyarko E."/>
            <person name="Jarju S."/>
            <person name="Secka A."/>
            <person name="Antonio M."/>
            <person name="Oren A."/>
            <person name="Chaudhuri R.R."/>
            <person name="La Ragione R."/>
            <person name="Hildebrand F."/>
            <person name="Pallen M.J."/>
        </authorList>
    </citation>
    <scope>NUCLEOTIDE SEQUENCE</scope>
    <source>
        <strain evidence="5">ChiSjej6B24-2974</strain>
    </source>
</reference>
<dbReference type="SUPFAM" id="SSF51182">
    <property type="entry name" value="RmlC-like cupins"/>
    <property type="match status" value="1"/>
</dbReference>
<dbReference type="GO" id="GO:0003700">
    <property type="term" value="F:DNA-binding transcription factor activity"/>
    <property type="evidence" value="ECO:0007669"/>
    <property type="project" value="InterPro"/>
</dbReference>
<dbReference type="InterPro" id="IPR014710">
    <property type="entry name" value="RmlC-like_jellyroll"/>
</dbReference>
<dbReference type="PROSITE" id="PS01124">
    <property type="entry name" value="HTH_ARAC_FAMILY_2"/>
    <property type="match status" value="1"/>
</dbReference>
<dbReference type="Gene3D" id="2.60.120.10">
    <property type="entry name" value="Jelly Rolls"/>
    <property type="match status" value="1"/>
</dbReference>
<evidence type="ECO:0000256" key="3">
    <source>
        <dbReference type="ARBA" id="ARBA00023163"/>
    </source>
</evidence>
<keyword evidence="3" id="KW-0804">Transcription</keyword>
<proteinExistence type="predicted"/>
<dbReference type="Proteomes" id="UP000824260">
    <property type="component" value="Unassembled WGS sequence"/>
</dbReference>
<organism evidence="5 6">
    <name type="scientific">Candidatus Pullichristensenella stercorigallinarum</name>
    <dbReference type="NCBI Taxonomy" id="2840909"/>
    <lineage>
        <taxon>Bacteria</taxon>
        <taxon>Bacillati</taxon>
        <taxon>Bacillota</taxon>
        <taxon>Clostridia</taxon>
        <taxon>Candidatus Pullichristensenella</taxon>
    </lineage>
</organism>
<reference evidence="5" key="1">
    <citation type="submission" date="2020-10" db="EMBL/GenBank/DDBJ databases">
        <authorList>
            <person name="Gilroy R."/>
        </authorList>
    </citation>
    <scope>NUCLEOTIDE SEQUENCE</scope>
    <source>
        <strain evidence="5">ChiSjej6B24-2974</strain>
    </source>
</reference>
<name>A0A9D1CVS3_9FIRM</name>
<evidence type="ECO:0000313" key="5">
    <source>
        <dbReference type="EMBL" id="HIQ82312.1"/>
    </source>
</evidence>
<dbReference type="PANTHER" id="PTHR46796">
    <property type="entry name" value="HTH-TYPE TRANSCRIPTIONAL ACTIVATOR RHAS-RELATED"/>
    <property type="match status" value="1"/>
</dbReference>
<accession>A0A9D1CVS3</accession>
<protein>
    <submittedName>
        <fullName evidence="5">Helix-turn-helix transcriptional regulator</fullName>
    </submittedName>
</protein>
<evidence type="ECO:0000256" key="2">
    <source>
        <dbReference type="ARBA" id="ARBA00023125"/>
    </source>
</evidence>
<dbReference type="Pfam" id="PF02311">
    <property type="entry name" value="AraC_binding"/>
    <property type="match status" value="1"/>
</dbReference>